<dbReference type="InterPro" id="IPR011146">
    <property type="entry name" value="HIT-like"/>
</dbReference>
<dbReference type="Pfam" id="PF01230">
    <property type="entry name" value="HIT"/>
    <property type="match status" value="1"/>
</dbReference>
<organism evidence="3 4">
    <name type="scientific">Roseibium litorale</name>
    <dbReference type="NCBI Taxonomy" id="2803841"/>
    <lineage>
        <taxon>Bacteria</taxon>
        <taxon>Pseudomonadati</taxon>
        <taxon>Pseudomonadota</taxon>
        <taxon>Alphaproteobacteria</taxon>
        <taxon>Hyphomicrobiales</taxon>
        <taxon>Stappiaceae</taxon>
        <taxon>Roseibium</taxon>
    </lineage>
</organism>
<dbReference type="SUPFAM" id="SSF54197">
    <property type="entry name" value="HIT-like"/>
    <property type="match status" value="1"/>
</dbReference>
<gene>
    <name evidence="3" type="ORF">IG616_09750</name>
</gene>
<dbReference type="EMBL" id="JACYXI010000005">
    <property type="protein sequence ID" value="MBD8891833.1"/>
    <property type="molecule type" value="Genomic_DNA"/>
</dbReference>
<evidence type="ECO:0000259" key="2">
    <source>
        <dbReference type="PROSITE" id="PS51084"/>
    </source>
</evidence>
<reference evidence="3 4" key="2">
    <citation type="journal article" date="2021" name="Int. J. Syst. Evol. Microbiol.">
        <title>Roseibium litorale sp. nov., isolated from a tidal flat sediment and proposal for the reclassification of Labrenzia polysiphoniae as Roseibium polysiphoniae comb. nov.</title>
        <authorList>
            <person name="Liu Y."/>
            <person name="Pei T."/>
            <person name="Du J."/>
            <person name="Chao M."/>
            <person name="Deng M.R."/>
            <person name="Zhu H."/>
        </authorList>
    </citation>
    <scope>NUCLEOTIDE SEQUENCE [LARGE SCALE GENOMIC DNA]</scope>
    <source>
        <strain evidence="3 4">4C16A</strain>
    </source>
</reference>
<comment type="caution">
    <text evidence="1">Lacks conserved residue(s) required for the propagation of feature annotation.</text>
</comment>
<dbReference type="InterPro" id="IPR026026">
    <property type="entry name" value="HIT_Hint"/>
</dbReference>
<keyword evidence="4" id="KW-1185">Reference proteome</keyword>
<comment type="caution">
    <text evidence="3">The sequence shown here is derived from an EMBL/GenBank/DDBJ whole genome shotgun (WGS) entry which is preliminary data.</text>
</comment>
<reference evidence="4" key="1">
    <citation type="submission" date="2020-09" db="EMBL/GenBank/DDBJ databases">
        <title>The genome sequence of strain Labrenzia suaedae 4C16A.</title>
        <authorList>
            <person name="Liu Y."/>
        </authorList>
    </citation>
    <scope>NUCLEOTIDE SEQUENCE [LARGE SCALE GENOMIC DNA]</scope>
    <source>
        <strain evidence="4">4C16A</strain>
    </source>
</reference>
<evidence type="ECO:0000313" key="4">
    <source>
        <dbReference type="Proteomes" id="UP000632063"/>
    </source>
</evidence>
<dbReference type="Gene3D" id="3.30.428.10">
    <property type="entry name" value="HIT-like"/>
    <property type="match status" value="1"/>
</dbReference>
<evidence type="ECO:0000256" key="1">
    <source>
        <dbReference type="PROSITE-ProRule" id="PRU00464"/>
    </source>
</evidence>
<accession>A0ABR9CLV5</accession>
<dbReference type="RefSeq" id="WP_192147971.1">
    <property type="nucleotide sequence ID" value="NZ_JACYXI010000005.1"/>
</dbReference>
<proteinExistence type="predicted"/>
<name>A0ABR9CLV5_9HYPH</name>
<dbReference type="Proteomes" id="UP000632063">
    <property type="component" value="Unassembled WGS sequence"/>
</dbReference>
<sequence length="136" mass="15075">MKAFDINPRLEGDSLFVADLPLCAVRLMKDANYPWLMLIPRRGDLIEIIDLSDDDQLQLMREVALTSRILKAATDCEKINVGAIGNMVSQLHVHVVARFRDDAAWPAPVWGAVPSIAYEGGKAERLISTLQDAFNA</sequence>
<protein>
    <submittedName>
        <fullName evidence="3">HIT family protein</fullName>
    </submittedName>
</protein>
<evidence type="ECO:0000313" key="3">
    <source>
        <dbReference type="EMBL" id="MBD8891833.1"/>
    </source>
</evidence>
<feature type="domain" description="HIT" evidence="2">
    <location>
        <begin position="36"/>
        <end position="105"/>
    </location>
</feature>
<dbReference type="PIRSF" id="PIRSF000714">
    <property type="entry name" value="HIT"/>
    <property type="match status" value="1"/>
</dbReference>
<dbReference type="PROSITE" id="PS51084">
    <property type="entry name" value="HIT_2"/>
    <property type="match status" value="1"/>
</dbReference>
<dbReference type="InterPro" id="IPR036265">
    <property type="entry name" value="HIT-like_sf"/>
</dbReference>